<keyword evidence="7" id="KW-0106">Calcium</keyword>
<dbReference type="GO" id="GO:0004571">
    <property type="term" value="F:mannosyl-oligosaccharide 1,2-alpha-mannosidase activity"/>
    <property type="evidence" value="ECO:0007669"/>
    <property type="project" value="InterPro"/>
</dbReference>
<sequence length="570" mass="64610">MIIFIYLVRLAFQFKPYQVEFNYDPGPVRPELYPVSKTLTLPRGWPAKIPKIQSELVVETPQMAHAREGRLQELRATFQVTWRGYRQEAWGKDELRPISGGFKTPFCGWGATLVDSLDTLWIMELYDEFIEAVREVQKIDFTGTEGCQINLFETTIRHLGGLLSAFDLSGGEYYILIEKAVELAEVLFTAFDTPNRMPTPFLVWSATNPDANNHEPSQSSVLAMLGTLSLEFTRLSQITGNDKYFDGIQRVMNELEKWQSQTSLPGMWPAIVDSAIFNQSFALGSPPGGSEELFTLGALADSAYEYLPKQYMMLGGQSKQYRNMYERFVEVAKEHLFFRPMTIGNKDILLSGTVKKTANGVARFSPDVEHLSCFTGGMLAIAGKIFNRPDDVTQGRKLADGCVWAYQNTISGIMPEAFTAVPCENKSYCCWNEKAWYDAVDPVSDPGTVRWGINSERLSPGFAKVKDKRYLLRPEAIESVFILYRITGDEYWRERGWDMFTAISAHTKTQLAHSAIDNVLVPSPGKLDEMESFWLAETLKYFFLLYSDPCVVSLDEYVFNTEAHPLKRPS</sequence>
<evidence type="ECO:0000256" key="8">
    <source>
        <dbReference type="PIRSR" id="PIRSR601382-3"/>
    </source>
</evidence>
<proteinExistence type="inferred from homology"/>
<dbReference type="GO" id="GO:0005509">
    <property type="term" value="F:calcium ion binding"/>
    <property type="evidence" value="ECO:0007669"/>
    <property type="project" value="InterPro"/>
</dbReference>
<feature type="active site" description="Proton donor" evidence="6">
    <location>
        <position position="153"/>
    </location>
</feature>
<dbReference type="InterPro" id="IPR001382">
    <property type="entry name" value="Glyco_hydro_47"/>
</dbReference>
<dbReference type="UniPathway" id="UPA00378"/>
<dbReference type="AlphaFoldDB" id="A0A2T3B917"/>
<dbReference type="Proteomes" id="UP000241818">
    <property type="component" value="Unassembled WGS sequence"/>
</dbReference>
<keyword evidence="7" id="KW-0479">Metal-binding</keyword>
<dbReference type="EC" id="3.2.1.-" evidence="9"/>
<keyword evidence="4 9" id="KW-0378">Hydrolase</keyword>
<evidence type="ECO:0000256" key="7">
    <source>
        <dbReference type="PIRSR" id="PIRSR601382-2"/>
    </source>
</evidence>
<dbReference type="Gene3D" id="1.50.10.10">
    <property type="match status" value="1"/>
</dbReference>
<dbReference type="GeneID" id="36570532"/>
<feature type="active site" description="Proton donor" evidence="6">
    <location>
        <position position="416"/>
    </location>
</feature>
<dbReference type="FunFam" id="1.50.10.10:FF:000037">
    <property type="entry name" value="alpha-1,2-Mannosidase"/>
    <property type="match status" value="1"/>
</dbReference>
<evidence type="ECO:0000256" key="6">
    <source>
        <dbReference type="PIRSR" id="PIRSR601382-1"/>
    </source>
</evidence>
<dbReference type="PRINTS" id="PR00747">
    <property type="entry name" value="GLYHDRLASE47"/>
</dbReference>
<comment type="similarity">
    <text evidence="3 9">Belongs to the glycosyl hydrolase 47 family.</text>
</comment>
<dbReference type="PANTHER" id="PTHR11742">
    <property type="entry name" value="MANNOSYL-OLIGOSACCHARIDE ALPHA-1,2-MANNOSIDASE-RELATED"/>
    <property type="match status" value="1"/>
</dbReference>
<keyword evidence="11" id="KW-1185">Reference proteome</keyword>
<dbReference type="STRING" id="857342.A0A2T3B917"/>
<feature type="binding site" evidence="7">
    <location>
        <position position="561"/>
    </location>
    <ligand>
        <name>Ca(2+)</name>
        <dbReference type="ChEBI" id="CHEBI:29108"/>
    </ligand>
</feature>
<evidence type="ECO:0000256" key="5">
    <source>
        <dbReference type="ARBA" id="ARBA00023157"/>
    </source>
</evidence>
<keyword evidence="5 8" id="KW-1015">Disulfide bond</keyword>
<dbReference type="SUPFAM" id="SSF48225">
    <property type="entry name" value="Seven-hairpin glycosidases"/>
    <property type="match status" value="1"/>
</dbReference>
<gene>
    <name evidence="10" type="ORF">M430DRAFT_136225</name>
</gene>
<evidence type="ECO:0000313" key="10">
    <source>
        <dbReference type="EMBL" id="PSS23366.1"/>
    </source>
</evidence>
<evidence type="ECO:0000313" key="11">
    <source>
        <dbReference type="Proteomes" id="UP000241818"/>
    </source>
</evidence>
<dbReference type="InterPro" id="IPR012341">
    <property type="entry name" value="6hp_glycosidase-like_sf"/>
</dbReference>
<name>A0A2T3B917_AMORE</name>
<dbReference type="GO" id="GO:0016020">
    <property type="term" value="C:membrane"/>
    <property type="evidence" value="ECO:0007669"/>
    <property type="project" value="InterPro"/>
</dbReference>
<comment type="pathway">
    <text evidence="2">Protein modification; protein glycosylation.</text>
</comment>
<dbReference type="InParanoid" id="A0A2T3B917"/>
<evidence type="ECO:0000256" key="9">
    <source>
        <dbReference type="RuleBase" id="RU361193"/>
    </source>
</evidence>
<dbReference type="OrthoDB" id="8118055at2759"/>
<evidence type="ECO:0000256" key="4">
    <source>
        <dbReference type="ARBA" id="ARBA00022801"/>
    </source>
</evidence>
<accession>A0A2T3B917</accession>
<comment type="cofactor">
    <cofactor evidence="1 7">
        <name>Ca(2+)</name>
        <dbReference type="ChEBI" id="CHEBI:29108"/>
    </cofactor>
</comment>
<feature type="active site" evidence="6">
    <location>
        <position position="475"/>
    </location>
</feature>
<evidence type="ECO:0000256" key="1">
    <source>
        <dbReference type="ARBA" id="ARBA00001913"/>
    </source>
</evidence>
<dbReference type="GO" id="GO:0036503">
    <property type="term" value="P:ERAD pathway"/>
    <property type="evidence" value="ECO:0007669"/>
    <property type="project" value="UniProtKB-ARBA"/>
</dbReference>
<dbReference type="InterPro" id="IPR050749">
    <property type="entry name" value="Glycosyl_Hydrolase_47"/>
</dbReference>
<feature type="disulfide bond" evidence="8">
    <location>
        <begin position="373"/>
        <end position="402"/>
    </location>
</feature>
<dbReference type="Pfam" id="PF01532">
    <property type="entry name" value="Glyco_hydro_47"/>
    <property type="match status" value="1"/>
</dbReference>
<protein>
    <recommendedName>
        <fullName evidence="9">alpha-1,2-Mannosidase</fullName>
        <ecNumber evidence="9">3.2.1.-</ecNumber>
    </recommendedName>
</protein>
<dbReference type="PANTHER" id="PTHR11742:SF29">
    <property type="entry name" value="ALPHA-1,2-MANNOSIDASE"/>
    <property type="match status" value="1"/>
</dbReference>
<keyword evidence="9" id="KW-0326">Glycosidase</keyword>
<evidence type="ECO:0000256" key="3">
    <source>
        <dbReference type="ARBA" id="ARBA00007658"/>
    </source>
</evidence>
<dbReference type="EMBL" id="KZ679008">
    <property type="protein sequence ID" value="PSS23366.1"/>
    <property type="molecule type" value="Genomic_DNA"/>
</dbReference>
<organism evidence="10 11">
    <name type="scientific">Amorphotheca resinae ATCC 22711</name>
    <dbReference type="NCBI Taxonomy" id="857342"/>
    <lineage>
        <taxon>Eukaryota</taxon>
        <taxon>Fungi</taxon>
        <taxon>Dikarya</taxon>
        <taxon>Ascomycota</taxon>
        <taxon>Pezizomycotina</taxon>
        <taxon>Leotiomycetes</taxon>
        <taxon>Helotiales</taxon>
        <taxon>Amorphothecaceae</taxon>
        <taxon>Amorphotheca</taxon>
    </lineage>
</organism>
<dbReference type="RefSeq" id="XP_024723412.1">
    <property type="nucleotide sequence ID" value="XM_024862451.1"/>
</dbReference>
<evidence type="ECO:0000256" key="2">
    <source>
        <dbReference type="ARBA" id="ARBA00004922"/>
    </source>
</evidence>
<reference evidence="10 11" key="1">
    <citation type="journal article" date="2018" name="New Phytol.">
        <title>Comparative genomics and transcriptomics depict ericoid mycorrhizal fungi as versatile saprotrophs and plant mutualists.</title>
        <authorList>
            <person name="Martino E."/>
            <person name="Morin E."/>
            <person name="Grelet G.A."/>
            <person name="Kuo A."/>
            <person name="Kohler A."/>
            <person name="Daghino S."/>
            <person name="Barry K.W."/>
            <person name="Cichocki N."/>
            <person name="Clum A."/>
            <person name="Dockter R.B."/>
            <person name="Hainaut M."/>
            <person name="Kuo R.C."/>
            <person name="LaButti K."/>
            <person name="Lindahl B.D."/>
            <person name="Lindquist E.A."/>
            <person name="Lipzen A."/>
            <person name="Khouja H.R."/>
            <person name="Magnuson J."/>
            <person name="Murat C."/>
            <person name="Ohm R.A."/>
            <person name="Singer S.W."/>
            <person name="Spatafora J.W."/>
            <person name="Wang M."/>
            <person name="Veneault-Fourrey C."/>
            <person name="Henrissat B."/>
            <person name="Grigoriev I.V."/>
            <person name="Martin F.M."/>
            <person name="Perotto S."/>
        </authorList>
    </citation>
    <scope>NUCLEOTIDE SEQUENCE [LARGE SCALE GENOMIC DNA]</scope>
    <source>
        <strain evidence="10 11">ATCC 22711</strain>
    </source>
</reference>
<dbReference type="InterPro" id="IPR036026">
    <property type="entry name" value="Seven-hairpin_glycosidases"/>
</dbReference>
<dbReference type="GO" id="GO:0005783">
    <property type="term" value="C:endoplasmic reticulum"/>
    <property type="evidence" value="ECO:0007669"/>
    <property type="project" value="TreeGrafter"/>
</dbReference>
<feature type="active site" evidence="6">
    <location>
        <position position="301"/>
    </location>
</feature>
<dbReference type="GO" id="GO:0005975">
    <property type="term" value="P:carbohydrate metabolic process"/>
    <property type="evidence" value="ECO:0007669"/>
    <property type="project" value="InterPro"/>
</dbReference>